<comment type="caution">
    <text evidence="2">The sequence shown here is derived from an EMBL/GenBank/DDBJ whole genome shotgun (WGS) entry which is preliminary data.</text>
</comment>
<dbReference type="Proteomes" id="UP001294412">
    <property type="component" value="Unassembled WGS sequence"/>
</dbReference>
<dbReference type="RefSeq" id="WP_322186588.1">
    <property type="nucleotide sequence ID" value="NZ_JAXLPB010000002.1"/>
</dbReference>
<sequence>MNKKPLSDADIIRAIEPVLEKAESNGTRAEYREQALALYNREAFPGDEKIPVSRSRYVTSEVYDQVEMIVSQLLSLFEGQEDVVTYQPRGSEDVALAEQQTDIVNWVLRDDNELTLLLNDWFKNGQIYGMGIAYADFYKSTKWRPPVLRRGVPDTELHALLDDDTKDVREVGDPYDVAANNIPGLPMQPPIPVRDIKVATSDTKAGVRIQVIPPEDFILSADATFDYNTGGINAGLQGYRCTMPRRELIEMGYDAKLVAKIPTADQDMDSLQDNRDPRGDDGDAVNAVEPDVEVREIFMRMATEGEETAPLMRFTIGGASGKQRVLLNAEEVEMAPFAAFVPVIDPNTVWGKGVADIIGQDQKYKSKIYRGMQDNFHQVLHPRATVRTDAVDMDDFLNDEIGGLIRVDEPNAVGYLDTPFVGGMAFSVIERVNADIETRTGTGMNTLALNPEDLKKTTATASSQRLSNAQLRVDKIARLFAATGYRYLFRVIGSLLASHPEDTNLILQRMRNRVVEFSFDHWDTAMDVRANVSFGNTDKPQKTQALMNILAMQKEDIQQLLDENRAAQNAFSRSSAKQHMMRVASVPTKLALHCARRPTTSLKPKSSADRTCTRRWTR</sequence>
<reference evidence="2 3" key="1">
    <citation type="submission" date="2023-12" db="EMBL/GenBank/DDBJ databases">
        <title>Description of Novel Strain Fulvimarina sp. 2208YS6-2-32 isolated from Uroteuthis (Photololigo) edulis.</title>
        <authorList>
            <person name="Park J.-S."/>
        </authorList>
    </citation>
    <scope>NUCLEOTIDE SEQUENCE [LARGE SCALE GENOMIC DNA]</scope>
    <source>
        <strain evidence="2 3">2208YS6-2-32</strain>
    </source>
</reference>
<keyword evidence="3" id="KW-1185">Reference proteome</keyword>
<dbReference type="EMBL" id="JAXLPB010000002">
    <property type="protein sequence ID" value="MDY8109133.1"/>
    <property type="molecule type" value="Genomic_DNA"/>
</dbReference>
<proteinExistence type="predicted"/>
<feature type="region of interest" description="Disordered" evidence="1">
    <location>
        <begin position="264"/>
        <end position="287"/>
    </location>
</feature>
<organism evidence="2 3">
    <name type="scientific">Fulvimarina uroteuthidis</name>
    <dbReference type="NCBI Taxonomy" id="3098149"/>
    <lineage>
        <taxon>Bacteria</taxon>
        <taxon>Pseudomonadati</taxon>
        <taxon>Pseudomonadota</taxon>
        <taxon>Alphaproteobacteria</taxon>
        <taxon>Hyphomicrobiales</taxon>
        <taxon>Aurantimonadaceae</taxon>
        <taxon>Fulvimarina</taxon>
    </lineage>
</organism>
<accession>A0ABU5I2Y1</accession>
<feature type="compositionally biased region" description="Basic and acidic residues" evidence="1">
    <location>
        <begin position="272"/>
        <end position="281"/>
    </location>
</feature>
<evidence type="ECO:0000313" key="2">
    <source>
        <dbReference type="EMBL" id="MDY8109133.1"/>
    </source>
</evidence>
<dbReference type="InterPro" id="IPR056909">
    <property type="entry name" value="SU10_portal"/>
</dbReference>
<evidence type="ECO:0008006" key="4">
    <source>
        <dbReference type="Google" id="ProtNLM"/>
    </source>
</evidence>
<feature type="region of interest" description="Disordered" evidence="1">
    <location>
        <begin position="597"/>
        <end position="618"/>
    </location>
</feature>
<protein>
    <recommendedName>
        <fullName evidence="4">Portal protein</fullName>
    </recommendedName>
</protein>
<gene>
    <name evidence="2" type="ORF">U0C82_08240</name>
</gene>
<evidence type="ECO:0000313" key="3">
    <source>
        <dbReference type="Proteomes" id="UP001294412"/>
    </source>
</evidence>
<name>A0ABU5I2Y1_9HYPH</name>
<dbReference type="Pfam" id="PF23899">
    <property type="entry name" value="SU10_portal"/>
    <property type="match status" value="1"/>
</dbReference>
<evidence type="ECO:0000256" key="1">
    <source>
        <dbReference type="SAM" id="MobiDB-lite"/>
    </source>
</evidence>